<evidence type="ECO:0000259" key="4">
    <source>
        <dbReference type="Pfam" id="PF01055"/>
    </source>
</evidence>
<evidence type="ECO:0000259" key="5">
    <source>
        <dbReference type="Pfam" id="PF17137"/>
    </source>
</evidence>
<feature type="domain" description="Glycosyl hydrolase family 31 C-terminal" evidence="6">
    <location>
        <begin position="694"/>
        <end position="777"/>
    </location>
</feature>
<sequence length="902" mass="101626">MHHSTQIAVFLQILCAVFVGVSSAEVGSSCGRNNGDIISIRSDLALAVCSDTIVRIVRGKDAASAMKNRESLVIDPREHHSKRFSQFSTDLDGGGNIFSLKTEKLLVQIDHVGESIALAFLDSSGDFLYTRELVDSKAQGDDGISNEVSVQQSWSSVPEESIYGGGYYVNNFLDFKGAPIHMVQMNLEVVIPFLASSRGYGILWDGYGETWLNPPRKSNQINLEPTARSREQSHETVATGTFTPPHSGSYWFSLDMRNDYYFNTNHHISLQIGGLQSKDGNTMTACNVTENNLPKVLLCKVDGLNQFNNYKVVLNYDSDQTPRVFWSFQDPTGPTTLQTKDTDFIDYYFMVGESSTGATQLDSVMSSYRSLTGSASMFSKKTYGFWQCKNHYQSQEELLEAAKQLRLHEIPVDNIVQDYMYWGDKGWGPQWDEKKYPDPAGMIKELHNEFSLSFMVSVWSKFDNTTSFFDEMKSQGYLLDDSTYFDAWNPGARALFFQFIENAHLSIGADALWLDATEPEYDNHLNKKIFLGTGNQFRNTYSLEVAKSFYEGFVSKIPKRPFSLTRSSFAGQHRYGSVVWTGDTVASFGCLRRHIAMSINYQLSGDPYWSMDIGGYLRPDDQYTSEKYKMLMIRWFQFGTFIPIMRVHGCHANTELWNYGNQTQSIIVQSALNLRYRLMPYIYSGFRLVEQNGFTMQRGLVFDFGFDPNVRSISDQFMFGSAFMVAPIHTVDSSRSYYLPQLDQGLWRDFYNGTVVAAGYHHASNVAPNKTLLFARSSIVVLAPISSHVHDPITLLSSEVRIYTGKDSSFSLFEDDGIDPSPSRPCTTIHFSWSENSSILRIGRLKGKSYPGMPSSRLFHIVVVRENHGAGVGETADPDATVQYTGKEIAVELGQSLEQVKK</sequence>
<keyword evidence="2" id="KW-0378">Hydrolase</keyword>
<feature type="chain" id="PRO_5042087174" description="Glycoside hydrolase family 31 N-terminal domain-containing protein" evidence="3">
    <location>
        <begin position="24"/>
        <end position="902"/>
    </location>
</feature>
<comment type="similarity">
    <text evidence="1 2">Belongs to the glycosyl hydrolase 31 family.</text>
</comment>
<accession>A0AAD2JII8</accession>
<dbReference type="InterPro" id="IPR033403">
    <property type="entry name" value="DUF5110"/>
</dbReference>
<dbReference type="Pfam" id="PF17137">
    <property type="entry name" value="DUF5110"/>
    <property type="match status" value="1"/>
</dbReference>
<dbReference type="Pfam" id="PF21365">
    <property type="entry name" value="Glyco_hydro_31_3rd"/>
    <property type="match status" value="1"/>
</dbReference>
<dbReference type="GO" id="GO:0030246">
    <property type="term" value="F:carbohydrate binding"/>
    <property type="evidence" value="ECO:0007669"/>
    <property type="project" value="InterPro"/>
</dbReference>
<gene>
    <name evidence="7" type="ORF">CYCCA115_LOCUS14066</name>
</gene>
<dbReference type="InterPro" id="IPR000322">
    <property type="entry name" value="Glyco_hydro_31_TIM"/>
</dbReference>
<feature type="domain" description="DUF5110" evidence="5">
    <location>
        <begin position="799"/>
        <end position="864"/>
    </location>
</feature>
<evidence type="ECO:0000313" key="7">
    <source>
        <dbReference type="EMBL" id="CAJ1953466.1"/>
    </source>
</evidence>
<dbReference type="InterPro" id="IPR048395">
    <property type="entry name" value="Glyco_hydro_31_C"/>
</dbReference>
<dbReference type="AlphaFoldDB" id="A0AAD2JII8"/>
<keyword evidence="8" id="KW-1185">Reference proteome</keyword>
<evidence type="ECO:0000256" key="3">
    <source>
        <dbReference type="SAM" id="SignalP"/>
    </source>
</evidence>
<reference evidence="7" key="1">
    <citation type="submission" date="2023-08" db="EMBL/GenBank/DDBJ databases">
        <authorList>
            <person name="Audoor S."/>
            <person name="Bilcke G."/>
        </authorList>
    </citation>
    <scope>NUCLEOTIDE SEQUENCE</scope>
</reference>
<dbReference type="InterPro" id="IPR051816">
    <property type="entry name" value="Glycosyl_Hydrolase_31"/>
</dbReference>
<comment type="caution">
    <text evidence="7">The sequence shown here is derived from an EMBL/GenBank/DDBJ whole genome shotgun (WGS) entry which is preliminary data.</text>
</comment>
<protein>
    <recommendedName>
        <fullName evidence="9">Glycoside hydrolase family 31 N-terminal domain-containing protein</fullName>
    </recommendedName>
</protein>
<feature type="signal peptide" evidence="3">
    <location>
        <begin position="1"/>
        <end position="23"/>
    </location>
</feature>
<evidence type="ECO:0000313" key="8">
    <source>
        <dbReference type="Proteomes" id="UP001295423"/>
    </source>
</evidence>
<dbReference type="SUPFAM" id="SSF51445">
    <property type="entry name" value="(Trans)glycosidases"/>
    <property type="match status" value="1"/>
</dbReference>
<organism evidence="7 8">
    <name type="scientific">Cylindrotheca closterium</name>
    <dbReference type="NCBI Taxonomy" id="2856"/>
    <lineage>
        <taxon>Eukaryota</taxon>
        <taxon>Sar</taxon>
        <taxon>Stramenopiles</taxon>
        <taxon>Ochrophyta</taxon>
        <taxon>Bacillariophyta</taxon>
        <taxon>Bacillariophyceae</taxon>
        <taxon>Bacillariophycidae</taxon>
        <taxon>Bacillariales</taxon>
        <taxon>Bacillariaceae</taxon>
        <taxon>Cylindrotheca</taxon>
    </lineage>
</organism>
<dbReference type="InterPro" id="IPR011013">
    <property type="entry name" value="Gal_mutarotase_sf_dom"/>
</dbReference>
<proteinExistence type="inferred from homology"/>
<feature type="domain" description="Glycoside hydrolase family 31 TIM barrel" evidence="4">
    <location>
        <begin position="376"/>
        <end position="684"/>
    </location>
</feature>
<dbReference type="Gene3D" id="2.60.40.1180">
    <property type="entry name" value="Golgi alpha-mannosidase II"/>
    <property type="match status" value="2"/>
</dbReference>
<evidence type="ECO:0000259" key="6">
    <source>
        <dbReference type="Pfam" id="PF21365"/>
    </source>
</evidence>
<evidence type="ECO:0008006" key="9">
    <source>
        <dbReference type="Google" id="ProtNLM"/>
    </source>
</evidence>
<dbReference type="InterPro" id="IPR017853">
    <property type="entry name" value="GH"/>
</dbReference>
<dbReference type="EMBL" id="CAKOGP040001825">
    <property type="protein sequence ID" value="CAJ1953466.1"/>
    <property type="molecule type" value="Genomic_DNA"/>
</dbReference>
<keyword evidence="3" id="KW-0732">Signal</keyword>
<dbReference type="Gene3D" id="2.60.40.1760">
    <property type="entry name" value="glycosyl hydrolase (family 31)"/>
    <property type="match status" value="1"/>
</dbReference>
<dbReference type="Gene3D" id="3.20.20.80">
    <property type="entry name" value="Glycosidases"/>
    <property type="match status" value="1"/>
</dbReference>
<evidence type="ECO:0000256" key="2">
    <source>
        <dbReference type="RuleBase" id="RU361185"/>
    </source>
</evidence>
<dbReference type="InterPro" id="IPR013780">
    <property type="entry name" value="Glyco_hydro_b"/>
</dbReference>
<keyword evidence="2" id="KW-0326">Glycosidase</keyword>
<dbReference type="Proteomes" id="UP001295423">
    <property type="component" value="Unassembled WGS sequence"/>
</dbReference>
<dbReference type="CDD" id="cd14752">
    <property type="entry name" value="GH31_N"/>
    <property type="match status" value="1"/>
</dbReference>
<dbReference type="GO" id="GO:0004553">
    <property type="term" value="F:hydrolase activity, hydrolyzing O-glycosyl compounds"/>
    <property type="evidence" value="ECO:0007669"/>
    <property type="project" value="InterPro"/>
</dbReference>
<dbReference type="SUPFAM" id="SSF51011">
    <property type="entry name" value="Glycosyl hydrolase domain"/>
    <property type="match status" value="1"/>
</dbReference>
<evidence type="ECO:0000256" key="1">
    <source>
        <dbReference type="ARBA" id="ARBA00007806"/>
    </source>
</evidence>
<dbReference type="PANTHER" id="PTHR43863:SF2">
    <property type="entry name" value="MALTASE-GLUCOAMYLASE"/>
    <property type="match status" value="1"/>
</dbReference>
<dbReference type="Pfam" id="PF01055">
    <property type="entry name" value="Glyco_hydro_31_2nd"/>
    <property type="match status" value="1"/>
</dbReference>
<dbReference type="PANTHER" id="PTHR43863">
    <property type="entry name" value="HYDROLASE, PUTATIVE (AFU_ORTHOLOGUE AFUA_1G03140)-RELATED"/>
    <property type="match status" value="1"/>
</dbReference>
<dbReference type="SUPFAM" id="SSF74650">
    <property type="entry name" value="Galactose mutarotase-like"/>
    <property type="match status" value="1"/>
</dbReference>
<name>A0AAD2JII8_9STRA</name>
<dbReference type="GO" id="GO:0005975">
    <property type="term" value="P:carbohydrate metabolic process"/>
    <property type="evidence" value="ECO:0007669"/>
    <property type="project" value="InterPro"/>
</dbReference>